<gene>
    <name evidence="2" type="ORF">V1478_006272</name>
</gene>
<feature type="signal peptide" evidence="1">
    <location>
        <begin position="1"/>
        <end position="20"/>
    </location>
</feature>
<proteinExistence type="predicted"/>
<feature type="chain" id="PRO_5044887713" evidence="1">
    <location>
        <begin position="21"/>
        <end position="150"/>
    </location>
</feature>
<accession>A0ABD2B7F1</accession>
<dbReference type="EMBL" id="JAUDFV010000132">
    <property type="protein sequence ID" value="KAL2728640.1"/>
    <property type="molecule type" value="Genomic_DNA"/>
</dbReference>
<reference evidence="2 3" key="1">
    <citation type="journal article" date="2024" name="Ann. Entomol. Soc. Am.">
        <title>Genomic analyses of the southern and eastern yellowjacket wasps (Hymenoptera: Vespidae) reveal evolutionary signatures of social life.</title>
        <authorList>
            <person name="Catto M.A."/>
            <person name="Caine P.B."/>
            <person name="Orr S.E."/>
            <person name="Hunt B.G."/>
            <person name="Goodisman M.A.D."/>
        </authorList>
    </citation>
    <scope>NUCLEOTIDE SEQUENCE [LARGE SCALE GENOMIC DNA]</scope>
    <source>
        <strain evidence="2">233</strain>
        <tissue evidence="2">Head and thorax</tissue>
    </source>
</reference>
<name>A0ABD2B7F1_VESSQ</name>
<evidence type="ECO:0000313" key="2">
    <source>
        <dbReference type="EMBL" id="KAL2728640.1"/>
    </source>
</evidence>
<comment type="caution">
    <text evidence="2">The sequence shown here is derived from an EMBL/GenBank/DDBJ whole genome shotgun (WGS) entry which is preliminary data.</text>
</comment>
<sequence length="150" mass="17494">MKLLRYISVSLLVVLAFVKADEELYSDKYDYVDPKEIVENDRLRDQYYNCFMDTAPCVTPDAVFFKSNLPEAVVTKCKKCTEKQKENFEFIAIWYSDNRPDEWNALIKNREISIHVYAAGINTEDSSLKAFRSNPDIPRECCSKNVLEKK</sequence>
<dbReference type="AlphaFoldDB" id="A0ABD2B7F1"/>
<evidence type="ECO:0000313" key="3">
    <source>
        <dbReference type="Proteomes" id="UP001607302"/>
    </source>
</evidence>
<dbReference type="SUPFAM" id="SSF100910">
    <property type="entry name" value="Chemosensory protein Csp2"/>
    <property type="match status" value="1"/>
</dbReference>
<dbReference type="Pfam" id="PF03392">
    <property type="entry name" value="OS-D"/>
    <property type="match status" value="1"/>
</dbReference>
<dbReference type="InterPro" id="IPR005055">
    <property type="entry name" value="A10/PebIII"/>
</dbReference>
<dbReference type="PANTHER" id="PTHR11257">
    <property type="entry name" value="CHEMOSENSORY PROTEIN-RELATED"/>
    <property type="match status" value="1"/>
</dbReference>
<dbReference type="PANTHER" id="PTHR11257:SF12">
    <property type="entry name" value="EJACULATORY BULB-SPECIFIC PROTEIN 3-RELATED"/>
    <property type="match status" value="1"/>
</dbReference>
<dbReference type="Proteomes" id="UP001607302">
    <property type="component" value="Unassembled WGS sequence"/>
</dbReference>
<dbReference type="InterPro" id="IPR036682">
    <property type="entry name" value="OS_D_A10/PebIII_sf"/>
</dbReference>
<evidence type="ECO:0000256" key="1">
    <source>
        <dbReference type="SAM" id="SignalP"/>
    </source>
</evidence>
<keyword evidence="3" id="KW-1185">Reference proteome</keyword>
<dbReference type="Gene3D" id="1.10.2080.10">
    <property type="entry name" value="Insect odorant-binding protein A10/Ejaculatory bulb-specific protein 3"/>
    <property type="match status" value="1"/>
</dbReference>
<protein>
    <submittedName>
        <fullName evidence="2">Ejaculatory bulb-specific protein 3-like</fullName>
    </submittedName>
</protein>
<organism evidence="2 3">
    <name type="scientific">Vespula squamosa</name>
    <name type="common">Southern yellow jacket</name>
    <name type="synonym">Wasp</name>
    <dbReference type="NCBI Taxonomy" id="30214"/>
    <lineage>
        <taxon>Eukaryota</taxon>
        <taxon>Metazoa</taxon>
        <taxon>Ecdysozoa</taxon>
        <taxon>Arthropoda</taxon>
        <taxon>Hexapoda</taxon>
        <taxon>Insecta</taxon>
        <taxon>Pterygota</taxon>
        <taxon>Neoptera</taxon>
        <taxon>Endopterygota</taxon>
        <taxon>Hymenoptera</taxon>
        <taxon>Apocrita</taxon>
        <taxon>Aculeata</taxon>
        <taxon>Vespoidea</taxon>
        <taxon>Vespidae</taxon>
        <taxon>Vespinae</taxon>
        <taxon>Vespula</taxon>
    </lineage>
</organism>
<keyword evidence="1" id="KW-0732">Signal</keyword>